<name>A0A0E0AHB3_9ORYZ</name>
<dbReference type="Proteomes" id="UP000026961">
    <property type="component" value="Chromosome 7"/>
</dbReference>
<keyword evidence="3" id="KW-1185">Reference proteome</keyword>
<feature type="region of interest" description="Disordered" evidence="1">
    <location>
        <begin position="88"/>
        <end position="181"/>
    </location>
</feature>
<evidence type="ECO:0000256" key="1">
    <source>
        <dbReference type="SAM" id="MobiDB-lite"/>
    </source>
</evidence>
<organism evidence="2">
    <name type="scientific">Oryza glumipatula</name>
    <dbReference type="NCBI Taxonomy" id="40148"/>
    <lineage>
        <taxon>Eukaryota</taxon>
        <taxon>Viridiplantae</taxon>
        <taxon>Streptophyta</taxon>
        <taxon>Embryophyta</taxon>
        <taxon>Tracheophyta</taxon>
        <taxon>Spermatophyta</taxon>
        <taxon>Magnoliopsida</taxon>
        <taxon>Liliopsida</taxon>
        <taxon>Poales</taxon>
        <taxon>Poaceae</taxon>
        <taxon>BOP clade</taxon>
        <taxon>Oryzoideae</taxon>
        <taxon>Oryzeae</taxon>
        <taxon>Oryzinae</taxon>
        <taxon>Oryza</taxon>
    </lineage>
</organism>
<accession>A0A0E0AHB3</accession>
<proteinExistence type="predicted"/>
<dbReference type="Gramene" id="OGLUM07G07020.1">
    <property type="protein sequence ID" value="OGLUM07G07020.1"/>
    <property type="gene ID" value="OGLUM07G07020"/>
</dbReference>
<dbReference type="EnsemblPlants" id="OGLUM07G07020.1">
    <property type="protein sequence ID" value="OGLUM07G07020.1"/>
    <property type="gene ID" value="OGLUM07G07020"/>
</dbReference>
<evidence type="ECO:0000313" key="3">
    <source>
        <dbReference type="Proteomes" id="UP000026961"/>
    </source>
</evidence>
<dbReference type="HOGENOM" id="CLU_1423548_0_0_1"/>
<dbReference type="AlphaFoldDB" id="A0A0E0AHB3"/>
<evidence type="ECO:0000313" key="2">
    <source>
        <dbReference type="EnsemblPlants" id="OGLUM07G07020.1"/>
    </source>
</evidence>
<sequence length="191" mass="19623">MALDSWGPSCASEVECRPDLDDHGWIWTGKGRRAPVVALARRHTAERRGPDGGDGSGAGKVAGRARWQGRCGGCSCEVVSPCAGERGAPARQGGGAPFYGEDGGAEPAGVTGRQRRGRGPGGGEARLRTGRRVWLLSPDPAPPPSLPPTGSGLSGKEGRLPTMTRLRRGGGGGGACSRGGDRRWSWTGLGC</sequence>
<reference evidence="2" key="1">
    <citation type="submission" date="2015-04" db="UniProtKB">
        <authorList>
            <consortium name="EnsemblPlants"/>
        </authorList>
    </citation>
    <scope>IDENTIFICATION</scope>
</reference>
<reference evidence="2" key="2">
    <citation type="submission" date="2018-05" db="EMBL/GenBank/DDBJ databases">
        <title>OgluRS3 (Oryza glumaepatula Reference Sequence Version 3).</title>
        <authorList>
            <person name="Zhang J."/>
            <person name="Kudrna D."/>
            <person name="Lee S."/>
            <person name="Talag J."/>
            <person name="Welchert J."/>
            <person name="Wing R.A."/>
        </authorList>
    </citation>
    <scope>NUCLEOTIDE SEQUENCE [LARGE SCALE GENOMIC DNA]</scope>
</reference>
<protein>
    <submittedName>
        <fullName evidence="2">Uncharacterized protein</fullName>
    </submittedName>
</protein>